<dbReference type="Pfam" id="PF20788">
    <property type="entry name" value="YuA_Gp49"/>
    <property type="match status" value="1"/>
</dbReference>
<gene>
    <name evidence="1" type="ORF">UFOVP652_34</name>
    <name evidence="2" type="ORF">UFOVP734_5</name>
</gene>
<evidence type="ECO:0000313" key="1">
    <source>
        <dbReference type="EMBL" id="CAB4154825.1"/>
    </source>
</evidence>
<organism evidence="1">
    <name type="scientific">uncultured Caudovirales phage</name>
    <dbReference type="NCBI Taxonomy" id="2100421"/>
    <lineage>
        <taxon>Viruses</taxon>
        <taxon>Duplodnaviria</taxon>
        <taxon>Heunggongvirae</taxon>
        <taxon>Uroviricota</taxon>
        <taxon>Caudoviricetes</taxon>
        <taxon>Peduoviridae</taxon>
        <taxon>Maltschvirus</taxon>
        <taxon>Maltschvirus maltsch</taxon>
    </lineage>
</organism>
<protein>
    <submittedName>
        <fullName evidence="1">Uncharacterized protein</fullName>
    </submittedName>
</protein>
<dbReference type="Gene3D" id="3.30.300.260">
    <property type="match status" value="1"/>
</dbReference>
<evidence type="ECO:0000313" key="2">
    <source>
        <dbReference type="EMBL" id="CAB5223796.1"/>
    </source>
</evidence>
<name>A0A6J5NCB9_9CAUD</name>
<proteinExistence type="predicted"/>
<dbReference type="InterPro" id="IPR048374">
    <property type="entry name" value="YuA_Gp49-like"/>
</dbReference>
<dbReference type="EMBL" id="LR796617">
    <property type="protein sequence ID" value="CAB4154825.1"/>
    <property type="molecule type" value="Genomic_DNA"/>
</dbReference>
<dbReference type="EMBL" id="LR798328">
    <property type="protein sequence ID" value="CAB5223796.1"/>
    <property type="molecule type" value="Genomic_DNA"/>
</dbReference>
<reference evidence="1" key="1">
    <citation type="submission" date="2020-04" db="EMBL/GenBank/DDBJ databases">
        <authorList>
            <person name="Chiriac C."/>
            <person name="Salcher M."/>
            <person name="Ghai R."/>
            <person name="Kavagutti S V."/>
        </authorList>
    </citation>
    <scope>NUCLEOTIDE SEQUENCE</scope>
</reference>
<sequence length="84" mass="9487">MTEISATCCGIPCIIRVTNWEGYVPAFICADPGHSSPAEGGYGDWEILDRNGRPAAWLESKMDLQERARIEHTIFNHMENIDDY</sequence>
<accession>A0A6J5NCB9</accession>